<dbReference type="Pfam" id="PF00596">
    <property type="entry name" value="Aldolase_II"/>
    <property type="match status" value="1"/>
</dbReference>
<dbReference type="GO" id="GO:0019323">
    <property type="term" value="P:pentose catabolic process"/>
    <property type="evidence" value="ECO:0007669"/>
    <property type="project" value="TreeGrafter"/>
</dbReference>
<keyword evidence="1" id="KW-0479">Metal-binding</keyword>
<dbReference type="Gene3D" id="3.40.225.10">
    <property type="entry name" value="Class II aldolase/adducin N-terminal domain"/>
    <property type="match status" value="1"/>
</dbReference>
<protein>
    <submittedName>
        <fullName evidence="4">L-fuculose-phosphate aldolase</fullName>
        <ecNumber evidence="4">4.1.2.17</ecNumber>
    </submittedName>
</protein>
<proteinExistence type="predicted"/>
<dbReference type="InterPro" id="IPR050197">
    <property type="entry name" value="Aldolase_class_II_sugar_metab"/>
</dbReference>
<dbReference type="GO" id="GO:0046872">
    <property type="term" value="F:metal ion binding"/>
    <property type="evidence" value="ECO:0007669"/>
    <property type="project" value="UniProtKB-KW"/>
</dbReference>
<keyword evidence="5" id="KW-1185">Reference proteome</keyword>
<dbReference type="RefSeq" id="WP_183199544.1">
    <property type="nucleotide sequence ID" value="NZ_JACIEK010000003.1"/>
</dbReference>
<evidence type="ECO:0000259" key="3">
    <source>
        <dbReference type="SMART" id="SM01007"/>
    </source>
</evidence>
<dbReference type="SMART" id="SM01007">
    <property type="entry name" value="Aldolase_II"/>
    <property type="match status" value="1"/>
</dbReference>
<dbReference type="GO" id="GO:0005829">
    <property type="term" value="C:cytosol"/>
    <property type="evidence" value="ECO:0007669"/>
    <property type="project" value="TreeGrafter"/>
</dbReference>
<dbReference type="EMBL" id="JACIEK010000003">
    <property type="protein sequence ID" value="MBB3998013.1"/>
    <property type="molecule type" value="Genomic_DNA"/>
</dbReference>
<accession>A0A7W6H4C7</accession>
<dbReference type="PANTHER" id="PTHR22789:SF0">
    <property type="entry name" value="3-OXO-TETRONATE 4-PHOSPHATE DECARBOXYLASE-RELATED"/>
    <property type="match status" value="1"/>
</dbReference>
<dbReference type="EC" id="4.1.2.17" evidence="4"/>
<comment type="caution">
    <text evidence="4">The sequence shown here is derived from an EMBL/GenBank/DDBJ whole genome shotgun (WGS) entry which is preliminary data.</text>
</comment>
<dbReference type="PANTHER" id="PTHR22789">
    <property type="entry name" value="FUCULOSE PHOSPHATE ALDOLASE"/>
    <property type="match status" value="1"/>
</dbReference>
<evidence type="ECO:0000256" key="2">
    <source>
        <dbReference type="ARBA" id="ARBA00023239"/>
    </source>
</evidence>
<feature type="domain" description="Class II aldolase/adducin N-terminal" evidence="3">
    <location>
        <begin position="11"/>
        <end position="188"/>
    </location>
</feature>
<name>A0A7W6H4C7_9HYPH</name>
<dbReference type="InterPro" id="IPR001303">
    <property type="entry name" value="Aldolase_II/adducin_N"/>
</dbReference>
<dbReference type="SUPFAM" id="SSF53639">
    <property type="entry name" value="AraD/HMP-PK domain-like"/>
    <property type="match status" value="1"/>
</dbReference>
<dbReference type="Proteomes" id="UP000542776">
    <property type="component" value="Unassembled WGS sequence"/>
</dbReference>
<gene>
    <name evidence="4" type="ORF">GGR04_001851</name>
</gene>
<dbReference type="InterPro" id="IPR036409">
    <property type="entry name" value="Aldolase_II/adducin_N_sf"/>
</dbReference>
<keyword evidence="2 4" id="KW-0456">Lyase</keyword>
<reference evidence="4 5" key="1">
    <citation type="submission" date="2020-08" db="EMBL/GenBank/DDBJ databases">
        <title>Genomic Encyclopedia of Type Strains, Phase IV (KMG-IV): sequencing the most valuable type-strain genomes for metagenomic binning, comparative biology and taxonomic classification.</title>
        <authorList>
            <person name="Goeker M."/>
        </authorList>
    </citation>
    <scope>NUCLEOTIDE SEQUENCE [LARGE SCALE GENOMIC DNA]</scope>
    <source>
        <strain evidence="4 5">DSM 102238</strain>
    </source>
</reference>
<evidence type="ECO:0000313" key="4">
    <source>
        <dbReference type="EMBL" id="MBB3998013.1"/>
    </source>
</evidence>
<dbReference type="AlphaFoldDB" id="A0A7W6H4C7"/>
<sequence length="222" mass="24415">MPETSERDLRQTIIDLCREMNANGLNQGTSGNISLRLGDRMLITPTATPYDSMTPEMIVSMPMSGDGSDWQGPIAPSVEWRFHREILRRRPDMNAVVHAHSTFCTVMAIARRDIPACHYMVAAFGGSDVRCAGYARYGTAELSQLALEALEGRTACLLANHGMIAMGETLDKAMWRAVELETLARQYFHSLQIPGGPVILSEEEIAETLQGFGTYGFQSDAA</sequence>
<evidence type="ECO:0000313" key="5">
    <source>
        <dbReference type="Proteomes" id="UP000542776"/>
    </source>
</evidence>
<organism evidence="4 5">
    <name type="scientific">Aureimonas pseudogalii</name>
    <dbReference type="NCBI Taxonomy" id="1744844"/>
    <lineage>
        <taxon>Bacteria</taxon>
        <taxon>Pseudomonadati</taxon>
        <taxon>Pseudomonadota</taxon>
        <taxon>Alphaproteobacteria</taxon>
        <taxon>Hyphomicrobiales</taxon>
        <taxon>Aurantimonadaceae</taxon>
        <taxon>Aureimonas</taxon>
    </lineage>
</organism>
<dbReference type="GO" id="GO:0008738">
    <property type="term" value="F:L-fuculose-phosphate aldolase activity"/>
    <property type="evidence" value="ECO:0007669"/>
    <property type="project" value="UniProtKB-EC"/>
</dbReference>
<evidence type="ECO:0000256" key="1">
    <source>
        <dbReference type="ARBA" id="ARBA00022723"/>
    </source>
</evidence>